<keyword evidence="2" id="KW-0805">Transcription regulation</keyword>
<keyword evidence="4" id="KW-0238">DNA-binding</keyword>
<dbReference type="Proteomes" id="UP000291101">
    <property type="component" value="Unassembled WGS sequence"/>
</dbReference>
<dbReference type="Gene3D" id="1.10.10.10">
    <property type="entry name" value="Winged helix-like DNA-binding domain superfamily/Winged helix DNA-binding domain"/>
    <property type="match status" value="1"/>
</dbReference>
<evidence type="ECO:0000256" key="5">
    <source>
        <dbReference type="ARBA" id="ARBA00023163"/>
    </source>
</evidence>
<evidence type="ECO:0000313" key="7">
    <source>
        <dbReference type="EMBL" id="RYC05671.1"/>
    </source>
</evidence>
<feature type="domain" description="RNA polymerase sigma-70 region 2" evidence="6">
    <location>
        <begin position="18"/>
        <end position="84"/>
    </location>
</feature>
<evidence type="ECO:0000256" key="1">
    <source>
        <dbReference type="ARBA" id="ARBA00010641"/>
    </source>
</evidence>
<dbReference type="NCBIfam" id="TIGR02937">
    <property type="entry name" value="sigma70-ECF"/>
    <property type="match status" value="1"/>
</dbReference>
<keyword evidence="3" id="KW-0731">Sigma factor</keyword>
<comment type="caution">
    <text evidence="7">The sequence shown here is derived from an EMBL/GenBank/DDBJ whole genome shotgun (WGS) entry which is preliminary data.</text>
</comment>
<dbReference type="GO" id="GO:0006352">
    <property type="term" value="P:DNA-templated transcription initiation"/>
    <property type="evidence" value="ECO:0007669"/>
    <property type="project" value="InterPro"/>
</dbReference>
<dbReference type="Gene3D" id="1.10.1740.10">
    <property type="match status" value="1"/>
</dbReference>
<gene>
    <name evidence="7" type="ORF">EUA94_18150</name>
</gene>
<reference evidence="7 8" key="1">
    <citation type="submission" date="2019-01" db="EMBL/GenBank/DDBJ databases">
        <title>Novel species of Nocardioides.</title>
        <authorList>
            <person name="Liu Q."/>
            <person name="X Y.-H."/>
        </authorList>
    </citation>
    <scope>NUCLEOTIDE SEQUENCE [LARGE SCALE GENOMIC DNA]</scope>
    <source>
        <strain evidence="7 8">HLT2-9</strain>
    </source>
</reference>
<dbReference type="InterPro" id="IPR014284">
    <property type="entry name" value="RNA_pol_sigma-70_dom"/>
</dbReference>
<keyword evidence="5" id="KW-0804">Transcription</keyword>
<keyword evidence="8" id="KW-1185">Reference proteome</keyword>
<dbReference type="GO" id="GO:0016987">
    <property type="term" value="F:sigma factor activity"/>
    <property type="evidence" value="ECO:0007669"/>
    <property type="project" value="UniProtKB-KW"/>
</dbReference>
<protein>
    <submittedName>
        <fullName evidence="7">Sigma-70 family RNA polymerase sigma factor</fullName>
    </submittedName>
</protein>
<sequence length="200" mass="22508">MSVAIRMVTHVEIEAIRRVAHRIVEVRGRDFRLSSEDRKDLLQEVLIRYVHAWSGEAQPNNVEAWLETTTARVITDRWRAEQRRPAVAEVEDHEGDPYDVVADFMEVARSRQPSMPAVGDAVINQVFGLVPPADADLLQRRLVDDVEPSDLADELGISRAAVDQRISRAKARLRAALAAQPELLAELQAGHPHAYDRGRQ</sequence>
<dbReference type="SUPFAM" id="SSF88946">
    <property type="entry name" value="Sigma2 domain of RNA polymerase sigma factors"/>
    <property type="match status" value="1"/>
</dbReference>
<dbReference type="GO" id="GO:0003677">
    <property type="term" value="F:DNA binding"/>
    <property type="evidence" value="ECO:0007669"/>
    <property type="project" value="UniProtKB-KW"/>
</dbReference>
<comment type="similarity">
    <text evidence="1">Belongs to the sigma-70 factor family. ECF subfamily.</text>
</comment>
<dbReference type="PANTHER" id="PTHR43133:SF8">
    <property type="entry name" value="RNA POLYMERASE SIGMA FACTOR HI_1459-RELATED"/>
    <property type="match status" value="1"/>
</dbReference>
<dbReference type="InterPro" id="IPR007627">
    <property type="entry name" value="RNA_pol_sigma70_r2"/>
</dbReference>
<dbReference type="OrthoDB" id="8611574at2"/>
<dbReference type="InterPro" id="IPR013324">
    <property type="entry name" value="RNA_pol_sigma_r3/r4-like"/>
</dbReference>
<dbReference type="PANTHER" id="PTHR43133">
    <property type="entry name" value="RNA POLYMERASE ECF-TYPE SIGMA FACTO"/>
    <property type="match status" value="1"/>
</dbReference>
<evidence type="ECO:0000256" key="2">
    <source>
        <dbReference type="ARBA" id="ARBA00023015"/>
    </source>
</evidence>
<dbReference type="InterPro" id="IPR013325">
    <property type="entry name" value="RNA_pol_sigma_r2"/>
</dbReference>
<evidence type="ECO:0000259" key="6">
    <source>
        <dbReference type="Pfam" id="PF04542"/>
    </source>
</evidence>
<proteinExistence type="inferred from homology"/>
<dbReference type="InterPro" id="IPR039425">
    <property type="entry name" value="RNA_pol_sigma-70-like"/>
</dbReference>
<evidence type="ECO:0000256" key="4">
    <source>
        <dbReference type="ARBA" id="ARBA00023125"/>
    </source>
</evidence>
<dbReference type="InterPro" id="IPR036388">
    <property type="entry name" value="WH-like_DNA-bd_sf"/>
</dbReference>
<name>A0A4Q2SL29_9ACTN</name>
<dbReference type="Pfam" id="PF04542">
    <property type="entry name" value="Sigma70_r2"/>
    <property type="match status" value="1"/>
</dbReference>
<organism evidence="7 8">
    <name type="scientific">Nocardioides zhouii</name>
    <dbReference type="NCBI Taxonomy" id="1168729"/>
    <lineage>
        <taxon>Bacteria</taxon>
        <taxon>Bacillati</taxon>
        <taxon>Actinomycetota</taxon>
        <taxon>Actinomycetes</taxon>
        <taxon>Propionibacteriales</taxon>
        <taxon>Nocardioidaceae</taxon>
        <taxon>Nocardioides</taxon>
    </lineage>
</organism>
<accession>A0A4Q2SL29</accession>
<dbReference type="SUPFAM" id="SSF88659">
    <property type="entry name" value="Sigma3 and sigma4 domains of RNA polymerase sigma factors"/>
    <property type="match status" value="1"/>
</dbReference>
<evidence type="ECO:0000256" key="3">
    <source>
        <dbReference type="ARBA" id="ARBA00023082"/>
    </source>
</evidence>
<dbReference type="EMBL" id="SDWV01000022">
    <property type="protein sequence ID" value="RYC05671.1"/>
    <property type="molecule type" value="Genomic_DNA"/>
</dbReference>
<dbReference type="AlphaFoldDB" id="A0A4Q2SL29"/>
<evidence type="ECO:0000313" key="8">
    <source>
        <dbReference type="Proteomes" id="UP000291101"/>
    </source>
</evidence>